<dbReference type="RefSeq" id="WP_181846021.1">
    <property type="nucleotide sequence ID" value="NZ_CP129239.1"/>
</dbReference>
<name>A0AAW3SXW7_9GAMM</name>
<dbReference type="InterPro" id="IPR031832">
    <property type="entry name" value="DUF4747"/>
</dbReference>
<reference evidence="1 2" key="1">
    <citation type="submission" date="2020-07" db="EMBL/GenBank/DDBJ databases">
        <title>Characterization of Pectobacterium aroidearum strains causing soft rot on Amorphophallus konjac.</title>
        <authorList>
            <person name="Xie H."/>
        </authorList>
    </citation>
    <scope>NUCLEOTIDE SEQUENCE [LARGE SCALE GENOMIC DNA]</scope>
    <source>
        <strain evidence="1 2">MY7</strain>
    </source>
</reference>
<dbReference type="AlphaFoldDB" id="A0AAW3SXW7"/>
<evidence type="ECO:0000313" key="2">
    <source>
        <dbReference type="Proteomes" id="UP000557749"/>
    </source>
</evidence>
<gene>
    <name evidence="1" type="ORF">H2Y57_19745</name>
</gene>
<accession>A0AAW3SXW7</accession>
<sequence length="295" mass="33565">MANFIFYNIQLLPKGDAQEVGVKGYKKLFTLLRDVNSAKLKGKSHLSYHYSIGRNTYFGPHEFFSESGGVNGFFVKYKDTDNIVELLTDRVILNKNKQPTAVYDKKKIPFVFDASNHILAIERDAAPADDYSKLQDILFYFLKELADRDFKDYELTINLISLPSDLDDIFQSAISYKNVEINIVAPNGDSEDILDEMKSSKMQKLKINASAGSGNMSRIPNFINNMLRAAQTHGSIKLRYLVKADGSEKELVKTYDSEKSPLSIKLRHSKSDITERSFLSRCSKVIKETFKRNNN</sequence>
<evidence type="ECO:0000313" key="1">
    <source>
        <dbReference type="EMBL" id="MBA5205916.1"/>
    </source>
</evidence>
<dbReference type="EMBL" id="JACERJ010000015">
    <property type="protein sequence ID" value="MBA5205916.1"/>
    <property type="molecule type" value="Genomic_DNA"/>
</dbReference>
<proteinExistence type="predicted"/>
<dbReference type="Proteomes" id="UP000557749">
    <property type="component" value="Unassembled WGS sequence"/>
</dbReference>
<dbReference type="Pfam" id="PF15931">
    <property type="entry name" value="DUF4747"/>
    <property type="match status" value="1"/>
</dbReference>
<organism evidence="1 2">
    <name type="scientific">Pectobacterium aroidearum</name>
    <dbReference type="NCBI Taxonomy" id="1201031"/>
    <lineage>
        <taxon>Bacteria</taxon>
        <taxon>Pseudomonadati</taxon>
        <taxon>Pseudomonadota</taxon>
        <taxon>Gammaproteobacteria</taxon>
        <taxon>Enterobacterales</taxon>
        <taxon>Pectobacteriaceae</taxon>
        <taxon>Pectobacterium</taxon>
    </lineage>
</organism>
<comment type="caution">
    <text evidence="1">The sequence shown here is derived from an EMBL/GenBank/DDBJ whole genome shotgun (WGS) entry which is preliminary data.</text>
</comment>
<protein>
    <submittedName>
        <fullName evidence="1">DUF4747 family protein</fullName>
    </submittedName>
</protein>